<dbReference type="InterPro" id="IPR036514">
    <property type="entry name" value="SGNH_hydro_sf"/>
</dbReference>
<organism evidence="1">
    <name type="scientific">marine metagenome</name>
    <dbReference type="NCBI Taxonomy" id="408172"/>
    <lineage>
        <taxon>unclassified sequences</taxon>
        <taxon>metagenomes</taxon>
        <taxon>ecological metagenomes</taxon>
    </lineage>
</organism>
<evidence type="ECO:0000313" key="1">
    <source>
        <dbReference type="EMBL" id="SVA36343.1"/>
    </source>
</evidence>
<name>A0A381VAH0_9ZZZZ</name>
<accession>A0A381VAH0</accession>
<reference evidence="1" key="1">
    <citation type="submission" date="2018-05" db="EMBL/GenBank/DDBJ databases">
        <authorList>
            <person name="Lanie J.A."/>
            <person name="Ng W.-L."/>
            <person name="Kazmierczak K.M."/>
            <person name="Andrzejewski T.M."/>
            <person name="Davidsen T.M."/>
            <person name="Wayne K.J."/>
            <person name="Tettelin H."/>
            <person name="Glass J.I."/>
            <person name="Rusch D."/>
            <person name="Podicherti R."/>
            <person name="Tsui H.-C.T."/>
            <person name="Winkler M.E."/>
        </authorList>
    </citation>
    <scope>NUCLEOTIDE SEQUENCE</scope>
</reference>
<protein>
    <recommendedName>
        <fullName evidence="2">DUF4886 domain-containing protein</fullName>
    </recommendedName>
</protein>
<dbReference type="EMBL" id="UINC01008065">
    <property type="protein sequence ID" value="SVA36343.1"/>
    <property type="molecule type" value="Genomic_DNA"/>
</dbReference>
<evidence type="ECO:0008006" key="2">
    <source>
        <dbReference type="Google" id="ProtNLM"/>
    </source>
</evidence>
<sequence>MALDALAQVVPVVKKPFSDEPQSLLLIGNSFMYYNNSMHRPLLGIHNSIHEENIKTRVFYINGSSLSWHDVESYVTNTNIGAFRFNSEDKIVPYEDRNYDIAIMQDCSRCPIHPDLSSDFRKYVKEHSKTLRSYNIEPALMMTWAYKNEPSMIEAISTEYTAVGNENNLLVIPAGLAFSRAIREHPEINLYSDNRHPSPEGTYLSAATIYASVFQASPAGNPYKYGLEKKVRETLQRIAWETFLDYY</sequence>
<dbReference type="Gene3D" id="3.40.50.1110">
    <property type="entry name" value="SGNH hydrolase"/>
    <property type="match status" value="1"/>
</dbReference>
<dbReference type="SUPFAM" id="SSF52266">
    <property type="entry name" value="SGNH hydrolase"/>
    <property type="match status" value="1"/>
</dbReference>
<proteinExistence type="predicted"/>
<dbReference type="AlphaFoldDB" id="A0A381VAH0"/>
<gene>
    <name evidence="1" type="ORF">METZ01_LOCUS89197</name>
</gene>